<gene>
    <name evidence="2" type="ORF">A3G00_02240</name>
</gene>
<dbReference type="Gene3D" id="6.10.250.2410">
    <property type="match status" value="1"/>
</dbReference>
<organism evidence="2 3">
    <name type="scientific">Candidatus Magasanikbacteria bacterium RIFCSPLOWO2_12_FULL_43_12</name>
    <dbReference type="NCBI Taxonomy" id="1798692"/>
    <lineage>
        <taxon>Bacteria</taxon>
        <taxon>Candidatus Magasanikiibacteriota</taxon>
    </lineage>
</organism>
<dbReference type="Gene3D" id="1.10.10.580">
    <property type="entry name" value="Structural maintenance of chromosome 1. Chain E"/>
    <property type="match status" value="1"/>
</dbReference>
<proteinExistence type="predicted"/>
<protein>
    <recommendedName>
        <fullName evidence="1">Segregation and condensation protein A</fullName>
    </recommendedName>
</protein>
<reference evidence="2 3" key="1">
    <citation type="journal article" date="2016" name="Nat. Commun.">
        <title>Thousands of microbial genomes shed light on interconnected biogeochemical processes in an aquifer system.</title>
        <authorList>
            <person name="Anantharaman K."/>
            <person name="Brown C.T."/>
            <person name="Hug L.A."/>
            <person name="Sharon I."/>
            <person name="Castelle C.J."/>
            <person name="Probst A.J."/>
            <person name="Thomas B.C."/>
            <person name="Singh A."/>
            <person name="Wilkins M.J."/>
            <person name="Karaoz U."/>
            <person name="Brodie E.L."/>
            <person name="Williams K.H."/>
            <person name="Hubbard S.S."/>
            <person name="Banfield J.F."/>
        </authorList>
    </citation>
    <scope>NUCLEOTIDE SEQUENCE [LARGE SCALE GENOMIC DNA]</scope>
</reference>
<evidence type="ECO:0000256" key="1">
    <source>
        <dbReference type="ARBA" id="ARBA00044777"/>
    </source>
</evidence>
<dbReference type="Pfam" id="PF02616">
    <property type="entry name" value="SMC_ScpA"/>
    <property type="match status" value="2"/>
</dbReference>
<accession>A0A1F6MRD6</accession>
<evidence type="ECO:0000313" key="2">
    <source>
        <dbReference type="EMBL" id="OGH74202.1"/>
    </source>
</evidence>
<dbReference type="STRING" id="1798692.A3G00_02240"/>
<dbReference type="PANTHER" id="PTHR33969">
    <property type="entry name" value="SEGREGATION AND CONDENSATION PROTEIN A"/>
    <property type="match status" value="1"/>
</dbReference>
<dbReference type="InterPro" id="IPR003768">
    <property type="entry name" value="ScpA"/>
</dbReference>
<evidence type="ECO:0000313" key="3">
    <source>
        <dbReference type="Proteomes" id="UP000178347"/>
    </source>
</evidence>
<dbReference type="PANTHER" id="PTHR33969:SF2">
    <property type="entry name" value="SEGREGATION AND CONDENSATION PROTEIN A"/>
    <property type="match status" value="1"/>
</dbReference>
<dbReference type="InterPro" id="IPR023093">
    <property type="entry name" value="ScpA-like_C"/>
</dbReference>
<sequence length="230" mass="26463">MQANFKLDKFSGPLDVLLNLIEEKQMSISELALSEVTEQFLDHLSKLEDKRPEDLADFLVVATRLIFIKSRELLPQLGKEEDDEPSLADQLRLYQAFILASKKFNQNWNGPRRSVLRVEPPRKPTEFIPPKNFFAENLRLSLEKLIRKLKPLPPLPLTQIDKTVSVKEKIEEIKKLLLRVKNASLFSILKGSRSRTELIVSFLALLELVKQEGILLKQGESFGDIMMEKI</sequence>
<dbReference type="EMBL" id="MFQN01000023">
    <property type="protein sequence ID" value="OGH74202.1"/>
    <property type="molecule type" value="Genomic_DNA"/>
</dbReference>
<name>A0A1F6MRD6_9BACT</name>
<dbReference type="AlphaFoldDB" id="A0A1F6MRD6"/>
<comment type="caution">
    <text evidence="2">The sequence shown here is derived from an EMBL/GenBank/DDBJ whole genome shotgun (WGS) entry which is preliminary data.</text>
</comment>
<dbReference type="Proteomes" id="UP000178347">
    <property type="component" value="Unassembled WGS sequence"/>
</dbReference>